<name>A0A641MDQ4_9BACE</name>
<protein>
    <submittedName>
        <fullName evidence="1">Uncharacterized protein</fullName>
    </submittedName>
</protein>
<feature type="non-terminal residue" evidence="1">
    <location>
        <position position="83"/>
    </location>
</feature>
<comment type="caution">
    <text evidence="1">The sequence shown here is derived from an EMBL/GenBank/DDBJ whole genome shotgun (WGS) entry which is preliminary data.</text>
</comment>
<gene>
    <name evidence="1" type="ORF">F3F94_21370</name>
</gene>
<evidence type="ECO:0000313" key="1">
    <source>
        <dbReference type="EMBL" id="KAA3702174.1"/>
    </source>
</evidence>
<proteinExistence type="predicted"/>
<sequence>MYRRFLNNSDYLSIITPEALTQMTRGNSERFIQAEESAEMSITEYLSENYEIEAELNKGKYIAEYIRMITYPVGAHIYYEGKL</sequence>
<dbReference type="AlphaFoldDB" id="A0A641MDQ4"/>
<organism evidence="1">
    <name type="scientific">Bacteroides salyersiae</name>
    <dbReference type="NCBI Taxonomy" id="291644"/>
    <lineage>
        <taxon>Bacteria</taxon>
        <taxon>Pseudomonadati</taxon>
        <taxon>Bacteroidota</taxon>
        <taxon>Bacteroidia</taxon>
        <taxon>Bacteroidales</taxon>
        <taxon>Bacteroidaceae</taxon>
        <taxon>Bacteroides</taxon>
    </lineage>
</organism>
<reference evidence="1" key="1">
    <citation type="journal article" date="2019" name="Nat. Med.">
        <title>A library of human gut bacterial isolates paired with longitudinal multiomics data enables mechanistic microbiome research.</title>
        <authorList>
            <person name="Poyet M."/>
            <person name="Groussin M."/>
            <person name="Gibbons S.M."/>
            <person name="Avila-Pacheco J."/>
            <person name="Jiang X."/>
            <person name="Kearney S.M."/>
            <person name="Perrotta A.R."/>
            <person name="Berdy B."/>
            <person name="Zhao S."/>
            <person name="Lieberman T.D."/>
            <person name="Swanson P.K."/>
            <person name="Smith M."/>
            <person name="Roesemann S."/>
            <person name="Alexander J.E."/>
            <person name="Rich S.A."/>
            <person name="Livny J."/>
            <person name="Vlamakis H."/>
            <person name="Clish C."/>
            <person name="Bullock K."/>
            <person name="Deik A."/>
            <person name="Scott J."/>
            <person name="Pierce K.A."/>
            <person name="Xavier R.J."/>
            <person name="Alm E.J."/>
        </authorList>
    </citation>
    <scope>NUCLEOTIDE SEQUENCE</scope>
    <source>
        <strain evidence="1">BIOML-A21</strain>
    </source>
</reference>
<dbReference type="EMBL" id="VWMU01000494">
    <property type="protein sequence ID" value="KAA3702174.1"/>
    <property type="molecule type" value="Genomic_DNA"/>
</dbReference>
<accession>A0A641MDQ4</accession>